<dbReference type="HOGENOM" id="CLU_066425_0_0_5"/>
<organism evidence="1 2">
    <name type="scientific">Sphingomonas sanxanigenens DSM 19645 = NX02</name>
    <dbReference type="NCBI Taxonomy" id="1123269"/>
    <lineage>
        <taxon>Bacteria</taxon>
        <taxon>Pseudomonadati</taxon>
        <taxon>Pseudomonadota</taxon>
        <taxon>Alphaproteobacteria</taxon>
        <taxon>Sphingomonadales</taxon>
        <taxon>Sphingomonadaceae</taxon>
        <taxon>Sphingomonas</taxon>
    </lineage>
</organism>
<dbReference type="EMBL" id="CP006644">
    <property type="protein sequence ID" value="AHE53735.1"/>
    <property type="molecule type" value="Genomic_DNA"/>
</dbReference>
<proteinExistence type="predicted"/>
<dbReference type="eggNOG" id="COG0237">
    <property type="taxonomic scope" value="Bacteria"/>
</dbReference>
<accession>W0ADH9</accession>
<sequence>MEDIDWDHLPPTTAPSVPVSVRGFSDPDVARRLGEAVGEAVMTAGSFFDLSTLEGVTVGVDYDDVLASIDQGMEGLKPLSRTDNAEVQGAAKTCQVLRDGKVLSHIALNAGPVYALIEGEDAKPDDLRLAVGIIAHECGHVEINARMEALVPDARLGSKIDDFERAVLFQIADIVWDEYAVCRLTHRLSPRQNEQHAETIVTAVPGARARANAAIRAFRHHGNDYRVIGEAGAELCQPLKLAAYLLGGMDAAGLSWTDFPEARAAIESEGYAPLVDRMHAICGALWDDQDKWSPDKDVLAPLIDIGRDAFRDGGIVFVKDPFGAWRIHVPLTPQTMPE</sequence>
<evidence type="ECO:0000313" key="2">
    <source>
        <dbReference type="Proteomes" id="UP000018851"/>
    </source>
</evidence>
<dbReference type="RefSeq" id="WP_025291967.1">
    <property type="nucleotide sequence ID" value="NZ_CP006644.1"/>
</dbReference>
<gene>
    <name evidence="1" type="ORF">NX02_10075</name>
</gene>
<dbReference type="Proteomes" id="UP000018851">
    <property type="component" value="Chromosome"/>
</dbReference>
<dbReference type="AlphaFoldDB" id="W0ADH9"/>
<reference evidence="1 2" key="1">
    <citation type="submission" date="2013-07" db="EMBL/GenBank/DDBJ databases">
        <title>Completed genome of Sphingomonas sanxanigenens NX02.</title>
        <authorList>
            <person name="Ma T."/>
            <person name="Huang H."/>
            <person name="Wu M."/>
            <person name="Li X."/>
            <person name="Li G."/>
        </authorList>
    </citation>
    <scope>NUCLEOTIDE SEQUENCE [LARGE SCALE GENOMIC DNA]</scope>
    <source>
        <strain evidence="1 2">NX02</strain>
    </source>
</reference>
<protein>
    <submittedName>
        <fullName evidence="1">Uncharacterized protein</fullName>
    </submittedName>
</protein>
<keyword evidence="2" id="KW-1185">Reference proteome</keyword>
<dbReference type="OrthoDB" id="8126713at2"/>
<dbReference type="PATRIC" id="fig|1123269.5.peg.1956"/>
<evidence type="ECO:0000313" key="1">
    <source>
        <dbReference type="EMBL" id="AHE53735.1"/>
    </source>
</evidence>
<name>W0ADH9_9SPHN</name>
<dbReference type="KEGG" id="ssan:NX02_10075"/>